<comment type="caution">
    <text evidence="8">The sequence shown here is derived from an EMBL/GenBank/DDBJ whole genome shotgun (WGS) entry which is preliminary data.</text>
</comment>
<dbReference type="InterPro" id="IPR015882">
    <property type="entry name" value="HEX_bac_N"/>
</dbReference>
<accession>A0ABN2IIB9</accession>
<keyword evidence="3" id="KW-0326">Glycosidase</keyword>
<organism evidence="8 9">
    <name type="scientific">Fodinicola feengrottensis</name>
    <dbReference type="NCBI Taxonomy" id="435914"/>
    <lineage>
        <taxon>Bacteria</taxon>
        <taxon>Bacillati</taxon>
        <taxon>Actinomycetota</taxon>
        <taxon>Actinomycetes</taxon>
        <taxon>Mycobacteriales</taxon>
        <taxon>Fodinicola</taxon>
    </lineage>
</organism>
<name>A0ABN2IIB9_9ACTN</name>
<proteinExistence type="inferred from homology"/>
<dbReference type="Gene3D" id="3.20.20.80">
    <property type="entry name" value="Glycosidases"/>
    <property type="match status" value="1"/>
</dbReference>
<gene>
    <name evidence="8" type="ORF">GCM10009765_63640</name>
</gene>
<dbReference type="RefSeq" id="WP_344313937.1">
    <property type="nucleotide sequence ID" value="NZ_BAAANY010000031.1"/>
</dbReference>
<evidence type="ECO:0000259" key="6">
    <source>
        <dbReference type="Pfam" id="PF02838"/>
    </source>
</evidence>
<evidence type="ECO:0000313" key="9">
    <source>
        <dbReference type="Proteomes" id="UP001500618"/>
    </source>
</evidence>
<dbReference type="Pfam" id="PF00728">
    <property type="entry name" value="Glyco_hydro_20"/>
    <property type="match status" value="1"/>
</dbReference>
<feature type="domain" description="Beta-hexosaminidase bacterial type N-terminal" evidence="6">
    <location>
        <begin position="32"/>
        <end position="157"/>
    </location>
</feature>
<feature type="chain" id="PRO_5047316668" description="Beta-N-acetylhexosaminidase" evidence="4">
    <location>
        <begin position="21"/>
        <end position="783"/>
    </location>
</feature>
<dbReference type="Gene3D" id="3.30.379.10">
    <property type="entry name" value="Chitobiase/beta-hexosaminidase domain 2-like"/>
    <property type="match status" value="1"/>
</dbReference>
<evidence type="ECO:0000256" key="4">
    <source>
        <dbReference type="SAM" id="SignalP"/>
    </source>
</evidence>
<protein>
    <recommendedName>
        <fullName evidence="10">Beta-N-acetylhexosaminidase</fullName>
    </recommendedName>
</protein>
<dbReference type="SUPFAM" id="SSF55545">
    <property type="entry name" value="beta-N-acetylhexosaminidase-like domain"/>
    <property type="match status" value="1"/>
</dbReference>
<comment type="similarity">
    <text evidence="1">Belongs to the glycosyl hydrolase 20 family.</text>
</comment>
<dbReference type="Pfam" id="PF26607">
    <property type="entry name" value="DUF8189"/>
    <property type="match status" value="1"/>
</dbReference>
<dbReference type="InterPro" id="IPR017853">
    <property type="entry name" value="GH"/>
</dbReference>
<dbReference type="InterPro" id="IPR015883">
    <property type="entry name" value="Glyco_hydro_20_cat"/>
</dbReference>
<dbReference type="Gene3D" id="2.120.10.70">
    <property type="entry name" value="Fucose-specific lectin"/>
    <property type="match status" value="1"/>
</dbReference>
<keyword evidence="2" id="KW-0378">Hydrolase</keyword>
<dbReference type="CDD" id="cd22954">
    <property type="entry name" value="PLL_lectin"/>
    <property type="match status" value="1"/>
</dbReference>
<keyword evidence="9" id="KW-1185">Reference proteome</keyword>
<sequence length="783" mass="82775">MSTSVRAMVAALLAATALLATPVHGSAATKMPTVVPALRQWTAGTGNDYQWATSSRLVVDSTALAGTAATFDTDLATLTGRAVQQVSGPASSAQPGDIVLSLSATATPTQSESYALTTGATLTVAARTDTGVFNGTRTILQLLRQQTQLPAGTATDWPASPERGFSVDVARKIYTVPWLQREIQDMAYLKLNLLHLHLSDNEAFRVESSTVPGIVSSEHYTKQQISDLVTLAGRYHITVVPEFDMPSHLAALLNDPDYQNLAIVPAANGAIDIANPAARDLLASIVREYLPLFPGKYWDLGADEYVQNYAAYPSLVNYAHSHWGPNAPAIDTFYDFVNSMATLVQGSGKTLRMWNDQLTTDPHPEVPLAAGIAIDYWNGGGTNLLGPDQLVANGNPVMNASWHAGAAGTTVLYYVLGGAKPDNPTLYQNWNLLMFDGNRSMSPTNAGSLLGAQLSLWCDSPRQQTEDQVAVGIWPTLRILAQQTWGSPKPTTSYATFQQIMENVGSPVPLGESMASVRGPDGRMMVFAAGDGGTVSVRQQNTPNGGWGGWTSLGGSGYSAISAAVNGDGQVEVFAVGPYGRVAVSVQDDDGWQPWSSAPGGNNVRGIAAATDGQGVVHLFALGSNQVLYQSAQQPDGSWSTWDPSLGGSQLQAISAATSPSGQVRVFAVGGDGVLYQKYRNGDGSWSGWDGSLGGSDLRATTANTGVGFDVYALGGDFAGWGRFSDPNGIFQSWASYGGSDLEQLASGRNADGRPELFTLGGNGSYYTTFQQTNGAWTGWISW</sequence>
<dbReference type="InterPro" id="IPR029018">
    <property type="entry name" value="Hex-like_dom2"/>
</dbReference>
<dbReference type="InterPro" id="IPR025705">
    <property type="entry name" value="Beta_hexosaminidase_sua/sub"/>
</dbReference>
<dbReference type="SUPFAM" id="SSF51445">
    <property type="entry name" value="(Trans)glycosidases"/>
    <property type="match status" value="1"/>
</dbReference>
<dbReference type="EMBL" id="BAAANY010000031">
    <property type="protein sequence ID" value="GAA1705618.1"/>
    <property type="molecule type" value="Genomic_DNA"/>
</dbReference>
<dbReference type="PRINTS" id="PR00738">
    <property type="entry name" value="GLHYDRLASE20"/>
</dbReference>
<evidence type="ECO:0000256" key="2">
    <source>
        <dbReference type="ARBA" id="ARBA00022801"/>
    </source>
</evidence>
<evidence type="ECO:0000313" key="8">
    <source>
        <dbReference type="EMBL" id="GAA1705618.1"/>
    </source>
</evidence>
<evidence type="ECO:0000256" key="3">
    <source>
        <dbReference type="ARBA" id="ARBA00023295"/>
    </source>
</evidence>
<feature type="domain" description="PLL-like beta propeller" evidence="7">
    <location>
        <begin position="487"/>
        <end position="782"/>
    </location>
</feature>
<evidence type="ECO:0000259" key="5">
    <source>
        <dbReference type="Pfam" id="PF00728"/>
    </source>
</evidence>
<evidence type="ECO:0000259" key="7">
    <source>
        <dbReference type="Pfam" id="PF26607"/>
    </source>
</evidence>
<dbReference type="SUPFAM" id="SSF89372">
    <property type="entry name" value="Fucose-specific lectin"/>
    <property type="match status" value="1"/>
</dbReference>
<dbReference type="Proteomes" id="UP001500618">
    <property type="component" value="Unassembled WGS sequence"/>
</dbReference>
<evidence type="ECO:0000256" key="1">
    <source>
        <dbReference type="ARBA" id="ARBA00006285"/>
    </source>
</evidence>
<keyword evidence="4" id="KW-0732">Signal</keyword>
<feature type="signal peptide" evidence="4">
    <location>
        <begin position="1"/>
        <end position="20"/>
    </location>
</feature>
<feature type="domain" description="Glycoside hydrolase family 20 catalytic" evidence="5">
    <location>
        <begin position="163"/>
        <end position="486"/>
    </location>
</feature>
<dbReference type="Pfam" id="PF02838">
    <property type="entry name" value="Glyco_hydro_20b"/>
    <property type="match status" value="1"/>
</dbReference>
<dbReference type="PANTHER" id="PTHR43678:SF1">
    <property type="entry name" value="BETA-N-ACETYLHEXOSAMINIDASE"/>
    <property type="match status" value="1"/>
</dbReference>
<reference evidence="8 9" key="1">
    <citation type="journal article" date="2019" name="Int. J. Syst. Evol. Microbiol.">
        <title>The Global Catalogue of Microorganisms (GCM) 10K type strain sequencing project: providing services to taxonomists for standard genome sequencing and annotation.</title>
        <authorList>
            <consortium name="The Broad Institute Genomics Platform"/>
            <consortium name="The Broad Institute Genome Sequencing Center for Infectious Disease"/>
            <person name="Wu L."/>
            <person name="Ma J."/>
        </authorList>
    </citation>
    <scope>NUCLEOTIDE SEQUENCE [LARGE SCALE GENOMIC DNA]</scope>
    <source>
        <strain evidence="8 9">JCM 14718</strain>
    </source>
</reference>
<dbReference type="InterPro" id="IPR058502">
    <property type="entry name" value="PLL-like_beta-prop"/>
</dbReference>
<dbReference type="InterPro" id="IPR052764">
    <property type="entry name" value="GH20_Enzymes"/>
</dbReference>
<dbReference type="PANTHER" id="PTHR43678">
    <property type="entry name" value="PUTATIVE (AFU_ORTHOLOGUE AFUA_2G00640)-RELATED"/>
    <property type="match status" value="1"/>
</dbReference>
<evidence type="ECO:0008006" key="10">
    <source>
        <dbReference type="Google" id="ProtNLM"/>
    </source>
</evidence>